<accession>A0AA89BVE0</accession>
<keyword evidence="2" id="KW-1185">Reference proteome</keyword>
<dbReference type="EMBL" id="VSWD01000009">
    <property type="protein sequence ID" value="KAK3092288.1"/>
    <property type="molecule type" value="Genomic_DNA"/>
</dbReference>
<evidence type="ECO:0000313" key="1">
    <source>
        <dbReference type="EMBL" id="KAK3092288.1"/>
    </source>
</evidence>
<dbReference type="Proteomes" id="UP001186944">
    <property type="component" value="Unassembled WGS sequence"/>
</dbReference>
<name>A0AA89BVE0_PINIB</name>
<reference evidence="1" key="1">
    <citation type="submission" date="2019-08" db="EMBL/GenBank/DDBJ databases">
        <title>The improved chromosome-level genome for the pearl oyster Pinctada fucata martensii using PacBio sequencing and Hi-C.</title>
        <authorList>
            <person name="Zheng Z."/>
        </authorList>
    </citation>
    <scope>NUCLEOTIDE SEQUENCE</scope>
    <source>
        <strain evidence="1">ZZ-2019</strain>
        <tissue evidence="1">Adductor muscle</tissue>
    </source>
</reference>
<gene>
    <name evidence="1" type="ORF">FSP39_000815</name>
</gene>
<organism evidence="1 2">
    <name type="scientific">Pinctada imbricata</name>
    <name type="common">Atlantic pearl-oyster</name>
    <name type="synonym">Pinctada martensii</name>
    <dbReference type="NCBI Taxonomy" id="66713"/>
    <lineage>
        <taxon>Eukaryota</taxon>
        <taxon>Metazoa</taxon>
        <taxon>Spiralia</taxon>
        <taxon>Lophotrochozoa</taxon>
        <taxon>Mollusca</taxon>
        <taxon>Bivalvia</taxon>
        <taxon>Autobranchia</taxon>
        <taxon>Pteriomorphia</taxon>
        <taxon>Pterioida</taxon>
        <taxon>Pterioidea</taxon>
        <taxon>Pteriidae</taxon>
        <taxon>Pinctada</taxon>
    </lineage>
</organism>
<sequence>MTIDSEQEKNSMRDKLRSEKVLQQTLQTINADKKNVAIDIRKSQNEIKRKLRKIRDRQREIQRSKSVMEKPPESIEEFLQNARAKNNERRPMTSPPASLRAKISGFLKPKLEIAPQDDETTLDPSFFTDQQRSKIDLRPKTAASCRGNFESLRKANPKGKLGSRNAEERYFEEDEVADRAAFYMRLTNIRRKTEEDTFDSKLETKVGEFLGQSREQIMRRREYSKFLRQTDQSVTDMISKKLKPGLTRAPSSKSIMPTRTLSFTAAKENLMRQESKLKIDIAPNNNKLRAFSAIQRGGVRSSLDSARKATVRIRPMSTTMTSRV</sequence>
<proteinExistence type="predicted"/>
<protein>
    <submittedName>
        <fullName evidence="1">Uncharacterized protein</fullName>
    </submittedName>
</protein>
<evidence type="ECO:0000313" key="2">
    <source>
        <dbReference type="Proteomes" id="UP001186944"/>
    </source>
</evidence>
<comment type="caution">
    <text evidence="1">The sequence shown here is derived from an EMBL/GenBank/DDBJ whole genome shotgun (WGS) entry which is preliminary data.</text>
</comment>
<dbReference type="AlphaFoldDB" id="A0AA89BVE0"/>